<dbReference type="AlphaFoldDB" id="A0A0C1C9M4"/>
<accession>A0A0C1C9M4</accession>
<reference evidence="1 2" key="1">
    <citation type="journal article" date="2014" name="Mol. Biol. Evol.">
        <title>Massive expansion of Ubiquitination-related gene families within the Chlamydiae.</title>
        <authorList>
            <person name="Domman D."/>
            <person name="Collingro A."/>
            <person name="Lagkouvardos I."/>
            <person name="Gehre L."/>
            <person name="Weinmaier T."/>
            <person name="Rattei T."/>
            <person name="Subtil A."/>
            <person name="Horn M."/>
        </authorList>
    </citation>
    <scope>NUCLEOTIDE SEQUENCE [LARGE SCALE GENOMIC DNA]</scope>
    <source>
        <strain evidence="1 2">OEW1</strain>
    </source>
</reference>
<organism evidence="1 2">
    <name type="scientific">Parachlamydia acanthamoebae</name>
    <dbReference type="NCBI Taxonomy" id="83552"/>
    <lineage>
        <taxon>Bacteria</taxon>
        <taxon>Pseudomonadati</taxon>
        <taxon>Chlamydiota</taxon>
        <taxon>Chlamydiia</taxon>
        <taxon>Parachlamydiales</taxon>
        <taxon>Parachlamydiaceae</taxon>
        <taxon>Parachlamydia</taxon>
    </lineage>
</organism>
<comment type="caution">
    <text evidence="1">The sequence shown here is derived from an EMBL/GenBank/DDBJ whole genome shotgun (WGS) entry which is preliminary data.</text>
</comment>
<dbReference type="PATRIC" id="fig|83552.4.peg.1074"/>
<evidence type="ECO:0000313" key="2">
    <source>
        <dbReference type="Proteomes" id="UP000031307"/>
    </source>
</evidence>
<name>A0A0C1C9M4_9BACT</name>
<dbReference type="EMBL" id="JSAM01000064">
    <property type="protein sequence ID" value="KIA77730.1"/>
    <property type="molecule type" value="Genomic_DNA"/>
</dbReference>
<dbReference type="Proteomes" id="UP000031307">
    <property type="component" value="Unassembled WGS sequence"/>
</dbReference>
<gene>
    <name evidence="1" type="ORF">DB43_FU00060</name>
</gene>
<proteinExistence type="predicted"/>
<evidence type="ECO:0000313" key="1">
    <source>
        <dbReference type="EMBL" id="KIA77730.1"/>
    </source>
</evidence>
<sequence>MNLWIIFFHLLPFRDRCAIVNSCKMFNISFKNGLLHHLENDPNNMVFNYVRKAFHTSPLIYKRMLQNKRRILWNKRLSVLPKILATFVKHLVMSKSCSVLSIVKSILPDVTQDDVNAYNARLPIRGERCITITEPTTIEGMEEGRSVGFAFMKFLAVIIQLGIAFKDCYSAICFLKQGGLNVKEAEALETLQYPENLSEDPVLEKFVIHQTGRVPLIPCRPFTGFRLDYFEEAKEDWGNFGSKATNMEFDISAFMAIQKRILELVQEGKFNRKEIFSVLEILDMLPE</sequence>
<protein>
    <submittedName>
        <fullName evidence="1">Uncharacterized protein</fullName>
    </submittedName>
</protein>